<dbReference type="Gene3D" id="3.30.70.330">
    <property type="match status" value="2"/>
</dbReference>
<dbReference type="GO" id="GO:0019843">
    <property type="term" value="F:rRNA binding"/>
    <property type="evidence" value="ECO:0007669"/>
    <property type="project" value="TreeGrafter"/>
</dbReference>
<evidence type="ECO:0000256" key="4">
    <source>
        <dbReference type="ARBA" id="ARBA00015520"/>
    </source>
</evidence>
<feature type="compositionally biased region" description="Basic and acidic residues" evidence="8">
    <location>
        <begin position="183"/>
        <end position="198"/>
    </location>
</feature>
<evidence type="ECO:0000256" key="3">
    <source>
        <dbReference type="ARBA" id="ARBA00007077"/>
    </source>
</evidence>
<feature type="compositionally biased region" description="Acidic residues" evidence="8">
    <location>
        <begin position="54"/>
        <end position="103"/>
    </location>
</feature>
<dbReference type="AlphaFoldDB" id="A0A6A6BRS1"/>
<sequence length="557" mass="60145">MAKKIKSLVADTKAVDPVLASLFAQSAGPIQPRPKSVYEAPAPKTSKADKDEVSDNDAAEEEDDEDLSSIDEELDDEEAEEEDVEASDEEMADADAPEAESEPAESAPVESQRKRKRKGAEEELEDKYMRKLAKEEAKEEVKMKAERNTKRQKMGDGEASDASSDVEAANGEDADSDADSDFEAPKHESLAKAEKKEDTEFDKAARTVFLGNVSTEAISSKSAKKTLLAHMSSFLSELPASTPPHKVESLRFRSTAYSTNIPKKGAYARKELMDATTKSTNAYVVYTTQQAAREAQRRLNGTVVLARHLRVDSVAHPAKADHRRCVFVGNLGFVDDESLVQQADADKFGRKLGKKKEPGDVEEGLWRQFGQAGTVESVRVVRDPQTRVGKGFAYVQFTDENGVEAALLFNEKRFPPLLPRKLRVVRAKAFKRNQQRRNALTSTRPATGANSSSVYQPKMTAEEKSTAGRAAKLLGKAGAAKALKPGKPAASGGKPAAGAGGFKTPESFVFEGHRATAAQGKKGLKFSAGKKKAGGAKPKGRSSKRAAAWKASGGKKA</sequence>
<gene>
    <name evidence="10" type="ORF">K452DRAFT_294328</name>
</gene>
<dbReference type="RefSeq" id="XP_033402501.1">
    <property type="nucleotide sequence ID" value="XM_033541687.1"/>
</dbReference>
<feature type="compositionally biased region" description="Low complexity" evidence="8">
    <location>
        <begin position="545"/>
        <end position="557"/>
    </location>
</feature>
<feature type="compositionally biased region" description="Acidic residues" evidence="8">
    <location>
        <begin position="170"/>
        <end position="182"/>
    </location>
</feature>
<keyword evidence="5 7" id="KW-0694">RNA-binding</keyword>
<feature type="compositionally biased region" description="Basic residues" evidence="8">
    <location>
        <begin position="522"/>
        <end position="544"/>
    </location>
</feature>
<proteinExistence type="inferred from homology"/>
<evidence type="ECO:0000256" key="6">
    <source>
        <dbReference type="ARBA" id="ARBA00023242"/>
    </source>
</evidence>
<keyword evidence="11" id="KW-1185">Reference proteome</keyword>
<feature type="region of interest" description="Disordered" evidence="8">
    <location>
        <begin position="433"/>
        <end position="467"/>
    </location>
</feature>
<organism evidence="10 11">
    <name type="scientific">Aplosporella prunicola CBS 121167</name>
    <dbReference type="NCBI Taxonomy" id="1176127"/>
    <lineage>
        <taxon>Eukaryota</taxon>
        <taxon>Fungi</taxon>
        <taxon>Dikarya</taxon>
        <taxon>Ascomycota</taxon>
        <taxon>Pezizomycotina</taxon>
        <taxon>Dothideomycetes</taxon>
        <taxon>Dothideomycetes incertae sedis</taxon>
        <taxon>Botryosphaeriales</taxon>
        <taxon>Aplosporellaceae</taxon>
        <taxon>Aplosporella</taxon>
    </lineage>
</organism>
<dbReference type="SMART" id="SM00360">
    <property type="entry name" value="RRM"/>
    <property type="match status" value="2"/>
</dbReference>
<dbReference type="PROSITE" id="PS50102">
    <property type="entry name" value="RRM"/>
    <property type="match status" value="1"/>
</dbReference>
<dbReference type="Proteomes" id="UP000799438">
    <property type="component" value="Unassembled WGS sequence"/>
</dbReference>
<evidence type="ECO:0000256" key="8">
    <source>
        <dbReference type="SAM" id="MobiDB-lite"/>
    </source>
</evidence>
<feature type="region of interest" description="Disordered" evidence="8">
    <location>
        <begin position="482"/>
        <end position="557"/>
    </location>
</feature>
<feature type="compositionally biased region" description="Low complexity" evidence="8">
    <location>
        <begin position="482"/>
        <end position="497"/>
    </location>
</feature>
<feature type="region of interest" description="Disordered" evidence="8">
    <location>
        <begin position="24"/>
        <end position="198"/>
    </location>
</feature>
<evidence type="ECO:0000256" key="2">
    <source>
        <dbReference type="ARBA" id="ARBA00004604"/>
    </source>
</evidence>
<dbReference type="PANTHER" id="PTHR23236:SF25">
    <property type="entry name" value="RNA-BINDING PROTEIN 34"/>
    <property type="match status" value="1"/>
</dbReference>
<dbReference type="GO" id="GO:0005730">
    <property type="term" value="C:nucleolus"/>
    <property type="evidence" value="ECO:0007669"/>
    <property type="project" value="UniProtKB-SubCell"/>
</dbReference>
<feature type="compositionally biased region" description="Low complexity" evidence="8">
    <location>
        <begin position="160"/>
        <end position="169"/>
    </location>
</feature>
<evidence type="ECO:0000256" key="5">
    <source>
        <dbReference type="ARBA" id="ARBA00022884"/>
    </source>
</evidence>
<evidence type="ECO:0000313" key="10">
    <source>
        <dbReference type="EMBL" id="KAF2146792.1"/>
    </source>
</evidence>
<comment type="subcellular location">
    <subcellularLocation>
        <location evidence="2">Nucleus</location>
        <location evidence="2">Nucleolus</location>
    </subcellularLocation>
</comment>
<dbReference type="SUPFAM" id="SSF54928">
    <property type="entry name" value="RNA-binding domain, RBD"/>
    <property type="match status" value="2"/>
</dbReference>
<keyword evidence="6" id="KW-0539">Nucleus</keyword>
<evidence type="ECO:0000256" key="1">
    <source>
        <dbReference type="ARBA" id="ARBA00002475"/>
    </source>
</evidence>
<accession>A0A6A6BRS1</accession>
<dbReference type="Pfam" id="PF00076">
    <property type="entry name" value="RRM_1"/>
    <property type="match status" value="1"/>
</dbReference>
<dbReference type="OrthoDB" id="442677at2759"/>
<dbReference type="InterPro" id="IPR012677">
    <property type="entry name" value="Nucleotide-bd_a/b_plait_sf"/>
</dbReference>
<feature type="domain" description="RRM" evidence="9">
    <location>
        <begin position="324"/>
        <end position="429"/>
    </location>
</feature>
<dbReference type="EMBL" id="ML995475">
    <property type="protein sequence ID" value="KAF2146792.1"/>
    <property type="molecule type" value="Genomic_DNA"/>
</dbReference>
<evidence type="ECO:0000256" key="7">
    <source>
        <dbReference type="PROSITE-ProRule" id="PRU00176"/>
    </source>
</evidence>
<dbReference type="InterPro" id="IPR000504">
    <property type="entry name" value="RRM_dom"/>
</dbReference>
<protein>
    <recommendedName>
        <fullName evidence="4">Nucleolar protein 12</fullName>
    </recommendedName>
</protein>
<evidence type="ECO:0000313" key="11">
    <source>
        <dbReference type="Proteomes" id="UP000799438"/>
    </source>
</evidence>
<dbReference type="InterPro" id="IPR035979">
    <property type="entry name" value="RBD_domain_sf"/>
</dbReference>
<name>A0A6A6BRS1_9PEZI</name>
<comment type="similarity">
    <text evidence="3">Belongs to the RRM RBM34 family.</text>
</comment>
<dbReference type="PANTHER" id="PTHR23236">
    <property type="entry name" value="EUKARYOTIC TRANSLATION INITIATION FACTOR 4B/4H"/>
    <property type="match status" value="1"/>
</dbReference>
<evidence type="ECO:0000259" key="9">
    <source>
        <dbReference type="PROSITE" id="PS50102"/>
    </source>
</evidence>
<reference evidence="10" key="1">
    <citation type="journal article" date="2020" name="Stud. Mycol.">
        <title>101 Dothideomycetes genomes: a test case for predicting lifestyles and emergence of pathogens.</title>
        <authorList>
            <person name="Haridas S."/>
            <person name="Albert R."/>
            <person name="Binder M."/>
            <person name="Bloem J."/>
            <person name="Labutti K."/>
            <person name="Salamov A."/>
            <person name="Andreopoulos B."/>
            <person name="Baker S."/>
            <person name="Barry K."/>
            <person name="Bills G."/>
            <person name="Bluhm B."/>
            <person name="Cannon C."/>
            <person name="Castanera R."/>
            <person name="Culley D."/>
            <person name="Daum C."/>
            <person name="Ezra D."/>
            <person name="Gonzalez J."/>
            <person name="Henrissat B."/>
            <person name="Kuo A."/>
            <person name="Liang C."/>
            <person name="Lipzen A."/>
            <person name="Lutzoni F."/>
            <person name="Magnuson J."/>
            <person name="Mondo S."/>
            <person name="Nolan M."/>
            <person name="Ohm R."/>
            <person name="Pangilinan J."/>
            <person name="Park H.-J."/>
            <person name="Ramirez L."/>
            <person name="Alfaro M."/>
            <person name="Sun H."/>
            <person name="Tritt A."/>
            <person name="Yoshinaga Y."/>
            <person name="Zwiers L.-H."/>
            <person name="Turgeon B."/>
            <person name="Goodwin S."/>
            <person name="Spatafora J."/>
            <person name="Crous P."/>
            <person name="Grigoriev I."/>
        </authorList>
    </citation>
    <scope>NUCLEOTIDE SEQUENCE</scope>
    <source>
        <strain evidence="10">CBS 121167</strain>
    </source>
</reference>
<feature type="compositionally biased region" description="Basic and acidic residues" evidence="8">
    <location>
        <begin position="126"/>
        <end position="156"/>
    </location>
</feature>
<feature type="compositionally biased region" description="Polar residues" evidence="8">
    <location>
        <begin position="436"/>
        <end position="455"/>
    </location>
</feature>
<dbReference type="GeneID" id="54299184"/>
<dbReference type="GO" id="GO:0000463">
    <property type="term" value="P:maturation of LSU-rRNA from tricistronic rRNA transcript (SSU-rRNA, 5.8S rRNA, LSU-rRNA)"/>
    <property type="evidence" value="ECO:0007669"/>
    <property type="project" value="TreeGrafter"/>
</dbReference>
<comment type="function">
    <text evidence="1">Involved in pre-25S rRNA processing.</text>
</comment>